<dbReference type="GO" id="GO:0009102">
    <property type="term" value="P:biotin biosynthetic process"/>
    <property type="evidence" value="ECO:0007669"/>
    <property type="project" value="TreeGrafter"/>
</dbReference>
<name>A0A109JW30_9HYPH</name>
<dbReference type="SUPFAM" id="SSF53383">
    <property type="entry name" value="PLP-dependent transferases"/>
    <property type="match status" value="1"/>
</dbReference>
<sequence>MSAGGLAVYERKLAGLDRKGRSRSLVAASGADFASNDYLGLAQSQRLGDALRSALDRGVAVGAGGSRLLRGNHPEHEALEREAAAYFGAARALYFANGYAANVALFSTLPQHQDIIVHDALIHASAHEGISASRAASIATSHNDVNAVADAIQSWRKAGGTGRPWIAVESLYSMDGDRAPLGELAELASQHDGFLVIDEAHATGVFGKGGRGLAEQIGHPENCITLHTCGKALGASGALVLAPAVLCDFLVNRARNFIYSTAPSPLMAATVREALRILDDEPERRDKLAGLVFLANREMERTIGMRSSGSQIQPILVGDNRRAVRIAEGLRAEGFDVRPIRPPTVAEGTARLRISITLNVEPETISRLFERLAVVMRKEQQ</sequence>
<dbReference type="GO" id="GO:0030170">
    <property type="term" value="F:pyridoxal phosphate binding"/>
    <property type="evidence" value="ECO:0007669"/>
    <property type="project" value="InterPro"/>
</dbReference>
<gene>
    <name evidence="5" type="ORF">AS026_35275</name>
</gene>
<evidence type="ECO:0000256" key="3">
    <source>
        <dbReference type="ARBA" id="ARBA00022898"/>
    </source>
</evidence>
<proteinExistence type="predicted"/>
<dbReference type="PANTHER" id="PTHR13693">
    <property type="entry name" value="CLASS II AMINOTRANSFERASE/8-AMINO-7-OXONONANOATE SYNTHASE"/>
    <property type="match status" value="1"/>
</dbReference>
<evidence type="ECO:0000256" key="1">
    <source>
        <dbReference type="ARBA" id="ARBA00001933"/>
    </source>
</evidence>
<dbReference type="InterPro" id="IPR004839">
    <property type="entry name" value="Aminotransferase_I/II_large"/>
</dbReference>
<comment type="cofactor">
    <cofactor evidence="1">
        <name>pyridoxal 5'-phosphate</name>
        <dbReference type="ChEBI" id="CHEBI:597326"/>
    </cofactor>
</comment>
<comment type="caution">
    <text evidence="5">The sequence shown here is derived from an EMBL/GenBank/DDBJ whole genome shotgun (WGS) entry which is preliminary data.</text>
</comment>
<dbReference type="EMBL" id="LNCD01000042">
    <property type="protein sequence ID" value="KWV56186.1"/>
    <property type="molecule type" value="Genomic_DNA"/>
</dbReference>
<evidence type="ECO:0000313" key="5">
    <source>
        <dbReference type="EMBL" id="KWV56186.1"/>
    </source>
</evidence>
<organism evidence="5 6">
    <name type="scientific">Rhizobium altiplani</name>
    <dbReference type="NCBI Taxonomy" id="1864509"/>
    <lineage>
        <taxon>Bacteria</taxon>
        <taxon>Pseudomonadati</taxon>
        <taxon>Pseudomonadota</taxon>
        <taxon>Alphaproteobacteria</taxon>
        <taxon>Hyphomicrobiales</taxon>
        <taxon>Rhizobiaceae</taxon>
        <taxon>Rhizobium/Agrobacterium group</taxon>
        <taxon>Rhizobium</taxon>
    </lineage>
</organism>
<dbReference type="GO" id="GO:0008710">
    <property type="term" value="F:8-amino-7-oxononanoate synthase activity"/>
    <property type="evidence" value="ECO:0007669"/>
    <property type="project" value="TreeGrafter"/>
</dbReference>
<keyword evidence="2" id="KW-0808">Transferase</keyword>
<reference evidence="5 6" key="1">
    <citation type="submission" date="2015-11" db="EMBL/GenBank/DDBJ databases">
        <title>Draft Genome Sequence of the Strain BR 10423 (Rhizobium sp.) isolated from nodules of Mimosa pudica.</title>
        <authorList>
            <person name="Barauna A.C."/>
            <person name="Zilli J.E."/>
            <person name="Simoes-Araujo J.L."/>
            <person name="Reis V.M."/>
            <person name="James E.K."/>
            <person name="Reis F.B.Jr."/>
            <person name="Rouws L.F."/>
            <person name="Passos S.R."/>
            <person name="Gois S.R."/>
        </authorList>
    </citation>
    <scope>NUCLEOTIDE SEQUENCE [LARGE SCALE GENOMIC DNA]</scope>
    <source>
        <strain evidence="5 6">BR10423</strain>
    </source>
</reference>
<dbReference type="Gene3D" id="3.90.1150.10">
    <property type="entry name" value="Aspartate Aminotransferase, domain 1"/>
    <property type="match status" value="1"/>
</dbReference>
<dbReference type="AlphaFoldDB" id="A0A109JW30"/>
<keyword evidence="3" id="KW-0663">Pyridoxal phosphate</keyword>
<dbReference type="InterPro" id="IPR015424">
    <property type="entry name" value="PyrdxlP-dep_Trfase"/>
</dbReference>
<protein>
    <submittedName>
        <fullName evidence="5">8-amino-7-oxononanoate synthase</fullName>
    </submittedName>
</protein>
<dbReference type="InterPro" id="IPR015421">
    <property type="entry name" value="PyrdxlP-dep_Trfase_major"/>
</dbReference>
<dbReference type="InterPro" id="IPR050087">
    <property type="entry name" value="AON_synthase_class-II"/>
</dbReference>
<evidence type="ECO:0000259" key="4">
    <source>
        <dbReference type="Pfam" id="PF00155"/>
    </source>
</evidence>
<evidence type="ECO:0000256" key="2">
    <source>
        <dbReference type="ARBA" id="ARBA00022679"/>
    </source>
</evidence>
<dbReference type="Pfam" id="PF00155">
    <property type="entry name" value="Aminotran_1_2"/>
    <property type="match status" value="1"/>
</dbReference>
<keyword evidence="6" id="KW-1185">Reference proteome</keyword>
<dbReference type="InterPro" id="IPR015422">
    <property type="entry name" value="PyrdxlP-dep_Trfase_small"/>
</dbReference>
<dbReference type="Gene3D" id="3.40.640.10">
    <property type="entry name" value="Type I PLP-dependent aspartate aminotransferase-like (Major domain)"/>
    <property type="match status" value="1"/>
</dbReference>
<dbReference type="Proteomes" id="UP000068164">
    <property type="component" value="Unassembled WGS sequence"/>
</dbReference>
<evidence type="ECO:0000313" key="6">
    <source>
        <dbReference type="Proteomes" id="UP000068164"/>
    </source>
</evidence>
<accession>A0A109JW30</accession>
<dbReference type="PANTHER" id="PTHR13693:SF100">
    <property type="entry name" value="8-AMINO-7-OXONONANOATE SYNTHASE"/>
    <property type="match status" value="1"/>
</dbReference>
<feature type="domain" description="Aminotransferase class I/classII large" evidence="4">
    <location>
        <begin position="32"/>
        <end position="372"/>
    </location>
</feature>
<dbReference type="RefSeq" id="WP_062369472.1">
    <property type="nucleotide sequence ID" value="NZ_LNCD01000042.1"/>
</dbReference>
<dbReference type="OrthoDB" id="9807157at2"/>